<name>A0ABX0N924_9BURK</name>
<dbReference type="InterPro" id="IPR027417">
    <property type="entry name" value="P-loop_NTPase"/>
</dbReference>
<dbReference type="Proteomes" id="UP000621455">
    <property type="component" value="Unassembled WGS sequence"/>
</dbReference>
<dbReference type="RefSeq" id="WP_167088896.1">
    <property type="nucleotide sequence ID" value="NZ_WHJG01000023.1"/>
</dbReference>
<keyword evidence="3" id="KW-1185">Reference proteome</keyword>
<gene>
    <name evidence="2" type="ORF">F2P44_20135</name>
</gene>
<dbReference type="GO" id="GO:0004519">
    <property type="term" value="F:endonuclease activity"/>
    <property type="evidence" value="ECO:0007669"/>
    <property type="project" value="UniProtKB-KW"/>
</dbReference>
<evidence type="ECO:0000313" key="2">
    <source>
        <dbReference type="EMBL" id="NHZ81567.1"/>
    </source>
</evidence>
<dbReference type="Pfam" id="PF04851">
    <property type="entry name" value="ResIII"/>
    <property type="match status" value="1"/>
</dbReference>
<protein>
    <submittedName>
        <fullName evidence="2">Restriction endonuclease subunit R</fullName>
    </submittedName>
</protein>
<dbReference type="SUPFAM" id="SSF52540">
    <property type="entry name" value="P-loop containing nucleoside triphosphate hydrolases"/>
    <property type="match status" value="2"/>
</dbReference>
<accession>A0ABX0N924</accession>
<proteinExistence type="predicted"/>
<evidence type="ECO:0000313" key="3">
    <source>
        <dbReference type="Proteomes" id="UP000621455"/>
    </source>
</evidence>
<comment type="caution">
    <text evidence="2">The sequence shown here is derived from an EMBL/GenBank/DDBJ whole genome shotgun (WGS) entry which is preliminary data.</text>
</comment>
<dbReference type="InterPro" id="IPR050742">
    <property type="entry name" value="Helicase_Restrict-Modif_Enz"/>
</dbReference>
<dbReference type="Gene3D" id="3.40.50.300">
    <property type="entry name" value="P-loop containing nucleotide triphosphate hydrolases"/>
    <property type="match status" value="2"/>
</dbReference>
<dbReference type="EMBL" id="WHJG01000023">
    <property type="protein sequence ID" value="NHZ81567.1"/>
    <property type="molecule type" value="Genomic_DNA"/>
</dbReference>
<keyword evidence="2" id="KW-0540">Nuclease</keyword>
<keyword evidence="2" id="KW-0378">Hydrolase</keyword>
<sequence length="900" mass="100397">MLTLKTYQQTALGTLTQFLTDTRSKPVADAYATILAGQKRIGETYQALFGDVPCVCLRVPTGGGKTIMAAHAVAMAGKAVLDSDAPIALWLTPSDTIRTQTLEALANARHPYRQALAHYFGDRVQVCDLESLQTVSPHDVGKAAIVVVATIQSFNVSDTAKRNVYSFFEELAPHFDNLAPHLTAGLEKVSETDLLSQPFLTVKDLGRVKYSVANWMHLQSPIVIVDEAHNNRTDRFFKSLGRVNPSCVIEMTATPVPGNNVLYHVAAAELKAEQMIKLPIVLVEHPQGWRECLRDAVLTRDRLELAAQREPDYVRPIVLVQAQPKGGEAVVDVVRQHLIEQERIPENQIAVATGTQKELDGINLFDPDTTIRYVITVEALKEGWDCSFAYVLASLQSVNSSKDVEQLLGRVLRMPYAKNRTQDSLNRAYAHIVADNFAQAAATLKDRMVQNMGFERLETASFIIPQQSLPLTGGEGGTPAVARAGGAATPAMPDCHIDLPQAPDTQNWPEELKQVVRVMQTTQGATVLLNGEVSSEILAQAEAFISNAMPAKAREKVKEQFDAHRAVRQAMRAPAQLGLEFAAIPQLCLNLDGHLEVVERETLSSLGDWSLLDQQVQLAGFGITETVNSFEIDVNGAKVTYKHTDAQQLLLNETVSHTSQQDLIRWMDVEVRQSDIGQAQMQAYLVKMITHLIAERSFTLTSLVRARFQLAQALVKEVKRLRQIAMAKGFQGRLMEMAVPRIEELAHYSFHYHPGQYPARQMYQGSYEFSKHFYPVIHDLREKTQAGAIAEEFRCAQSIDAHAKVKQWVRNIERQEKFSFWLPTATDYFYPDFVAELTDGRVLAVEYKGEPYKTNDDSREKQQVGHQWEQSSGGRCLFLFAVQRDGQGRDVFQQIAHKLA</sequence>
<dbReference type="PANTHER" id="PTHR47396">
    <property type="entry name" value="TYPE I RESTRICTION ENZYME ECOKI R PROTEIN"/>
    <property type="match status" value="1"/>
</dbReference>
<dbReference type="InterPro" id="IPR006935">
    <property type="entry name" value="Helicase/UvrB_N"/>
</dbReference>
<reference evidence="2 3" key="1">
    <citation type="submission" date="2019-10" db="EMBL/GenBank/DDBJ databases">
        <title>Taxonomy of Antarctic Massilia spp.: description of Massilia rubra sp. nov., Massilia aquatica sp. nov., Massilia mucilaginosa sp. nov., Massilia frigida sp. nov. isolated from streams, lakes and regoliths.</title>
        <authorList>
            <person name="Holochova P."/>
            <person name="Sedlacek I."/>
            <person name="Kralova S."/>
            <person name="Maslanova I."/>
            <person name="Busse H.-J."/>
            <person name="Stankova E."/>
            <person name="Vrbovska V."/>
            <person name="Kovarovic V."/>
            <person name="Bartak M."/>
            <person name="Svec P."/>
            <person name="Pantucek R."/>
        </authorList>
    </citation>
    <scope>NUCLEOTIDE SEQUENCE [LARGE SCALE GENOMIC DNA]</scope>
    <source>
        <strain evidence="2 3">CCM 8695</strain>
    </source>
</reference>
<organism evidence="2 3">
    <name type="scientific">Massilia frigida</name>
    <dbReference type="NCBI Taxonomy" id="2609281"/>
    <lineage>
        <taxon>Bacteria</taxon>
        <taxon>Pseudomonadati</taxon>
        <taxon>Pseudomonadota</taxon>
        <taxon>Betaproteobacteria</taxon>
        <taxon>Burkholderiales</taxon>
        <taxon>Oxalobacteraceae</taxon>
        <taxon>Telluria group</taxon>
        <taxon>Massilia</taxon>
    </lineage>
</organism>
<evidence type="ECO:0000259" key="1">
    <source>
        <dbReference type="Pfam" id="PF04851"/>
    </source>
</evidence>
<feature type="domain" description="Helicase/UvrB N-terminal" evidence="1">
    <location>
        <begin position="4"/>
        <end position="255"/>
    </location>
</feature>
<keyword evidence="2" id="KW-0255">Endonuclease</keyword>
<dbReference type="PANTHER" id="PTHR47396:SF1">
    <property type="entry name" value="ATP-DEPENDENT HELICASE IRC3-RELATED"/>
    <property type="match status" value="1"/>
</dbReference>